<dbReference type="Proteomes" id="UP000332933">
    <property type="component" value="Unassembled WGS sequence"/>
</dbReference>
<dbReference type="EMBL" id="VJMH01005271">
    <property type="protein sequence ID" value="KAF0698034.1"/>
    <property type="molecule type" value="Genomic_DNA"/>
</dbReference>
<keyword evidence="5" id="KW-1185">Reference proteome</keyword>
<dbReference type="AlphaFoldDB" id="A0A485KUH4"/>
<evidence type="ECO:0000313" key="5">
    <source>
        <dbReference type="Proteomes" id="UP000332933"/>
    </source>
</evidence>
<protein>
    <submittedName>
        <fullName evidence="4">Aste57867_11315 protein</fullName>
    </submittedName>
</protein>
<evidence type="ECO:0000256" key="1">
    <source>
        <dbReference type="SAM" id="Coils"/>
    </source>
</evidence>
<reference evidence="4 5" key="1">
    <citation type="submission" date="2019-03" db="EMBL/GenBank/DDBJ databases">
        <authorList>
            <person name="Gaulin E."/>
            <person name="Dumas B."/>
        </authorList>
    </citation>
    <scope>NUCLEOTIDE SEQUENCE [LARGE SCALE GENOMIC DNA]</scope>
    <source>
        <strain evidence="4">CBS 568.67</strain>
    </source>
</reference>
<dbReference type="EMBL" id="CAADRA010005292">
    <property type="protein sequence ID" value="VFT88177.1"/>
    <property type="molecule type" value="Genomic_DNA"/>
</dbReference>
<proteinExistence type="predicted"/>
<feature type="region of interest" description="Disordered" evidence="2">
    <location>
        <begin position="257"/>
        <end position="301"/>
    </location>
</feature>
<name>A0A485KUH4_9STRA</name>
<sequence>MASFKQLFSAAPVNSIEYVCALRGDETNPRAPSQLFTRNRIMFYTFIAFAPGTVTGLYLHSVKLEMEQDNETMKMLAMAKARAEVEEEERKEAAVRSQMETVQSNLETLQARLRSLEEAVMGQSTAPPLLDIVVPTDPLFDEGGGSVDARDPDDILGMLEAKVQHWWNDNGMQDQVDEWWKYLWEDDDDLLNVDAWKAAIESWWTGKPKPTTFHAHALLEVVETWATVDASLSWLHNRDLIRAKIEDMQEEAKTARRAAEVKEEAARQADEARRERKVKARLERAEGQGSAIQQRIENTTQ</sequence>
<feature type="compositionally biased region" description="Polar residues" evidence="2">
    <location>
        <begin position="290"/>
        <end position="301"/>
    </location>
</feature>
<reference evidence="3" key="2">
    <citation type="submission" date="2019-06" db="EMBL/GenBank/DDBJ databases">
        <title>Genomics analysis of Aphanomyces spp. identifies a new class of oomycete effector associated with host adaptation.</title>
        <authorList>
            <person name="Gaulin E."/>
        </authorList>
    </citation>
    <scope>NUCLEOTIDE SEQUENCE</scope>
    <source>
        <strain evidence="3">CBS 578.67</strain>
    </source>
</reference>
<dbReference type="OrthoDB" id="79215at2759"/>
<feature type="compositionally biased region" description="Basic and acidic residues" evidence="2">
    <location>
        <begin position="257"/>
        <end position="286"/>
    </location>
</feature>
<organism evidence="4 5">
    <name type="scientific">Aphanomyces stellatus</name>
    <dbReference type="NCBI Taxonomy" id="120398"/>
    <lineage>
        <taxon>Eukaryota</taxon>
        <taxon>Sar</taxon>
        <taxon>Stramenopiles</taxon>
        <taxon>Oomycota</taxon>
        <taxon>Saprolegniomycetes</taxon>
        <taxon>Saprolegniales</taxon>
        <taxon>Verrucalvaceae</taxon>
        <taxon>Aphanomyces</taxon>
    </lineage>
</organism>
<keyword evidence="1" id="KW-0175">Coiled coil</keyword>
<accession>A0A485KUH4</accession>
<feature type="coiled-coil region" evidence="1">
    <location>
        <begin position="76"/>
        <end position="126"/>
    </location>
</feature>
<evidence type="ECO:0000256" key="2">
    <source>
        <dbReference type="SAM" id="MobiDB-lite"/>
    </source>
</evidence>
<evidence type="ECO:0000313" key="4">
    <source>
        <dbReference type="EMBL" id="VFT88177.1"/>
    </source>
</evidence>
<evidence type="ECO:0000313" key="3">
    <source>
        <dbReference type="EMBL" id="KAF0698034.1"/>
    </source>
</evidence>
<gene>
    <name evidence="4" type="primary">Aste57867_11315</name>
    <name evidence="3" type="ORF">As57867_011273</name>
    <name evidence="4" type="ORF">ASTE57867_11315</name>
</gene>